<evidence type="ECO:0000313" key="5">
    <source>
        <dbReference type="EMBL" id="SSA40446.1"/>
    </source>
</evidence>
<evidence type="ECO:0000259" key="4">
    <source>
        <dbReference type="PROSITE" id="PS51898"/>
    </source>
</evidence>
<dbReference type="PANTHER" id="PTHR30349">
    <property type="entry name" value="PHAGE INTEGRASE-RELATED"/>
    <property type="match status" value="1"/>
</dbReference>
<dbReference type="AlphaFoldDB" id="A0A2Y9A8Y8"/>
<dbReference type="CDD" id="cd01189">
    <property type="entry name" value="INT_ICEBs1_C_like"/>
    <property type="match status" value="1"/>
</dbReference>
<dbReference type="EMBL" id="UETB01000004">
    <property type="protein sequence ID" value="SSA40446.1"/>
    <property type="molecule type" value="Genomic_DNA"/>
</dbReference>
<dbReference type="GO" id="GO:0006310">
    <property type="term" value="P:DNA recombination"/>
    <property type="evidence" value="ECO:0007669"/>
    <property type="project" value="UniProtKB-KW"/>
</dbReference>
<dbReference type="InterPro" id="IPR010998">
    <property type="entry name" value="Integrase_recombinase_N"/>
</dbReference>
<name>A0A2Y9A8Y8_9MICO</name>
<dbReference type="PANTHER" id="PTHR30349:SF64">
    <property type="entry name" value="PROPHAGE INTEGRASE INTD-RELATED"/>
    <property type="match status" value="1"/>
</dbReference>
<dbReference type="InterPro" id="IPR011010">
    <property type="entry name" value="DNA_brk_join_enz"/>
</dbReference>
<dbReference type="InterPro" id="IPR013762">
    <property type="entry name" value="Integrase-like_cat_sf"/>
</dbReference>
<dbReference type="Gene3D" id="1.10.150.130">
    <property type="match status" value="1"/>
</dbReference>
<dbReference type="Pfam" id="PF00589">
    <property type="entry name" value="Phage_integrase"/>
    <property type="match status" value="1"/>
</dbReference>
<dbReference type="GO" id="GO:0015074">
    <property type="term" value="P:DNA integration"/>
    <property type="evidence" value="ECO:0007669"/>
    <property type="project" value="InterPro"/>
</dbReference>
<comment type="similarity">
    <text evidence="1">Belongs to the 'phage' integrase family.</text>
</comment>
<dbReference type="Gene3D" id="1.10.443.10">
    <property type="entry name" value="Intergrase catalytic core"/>
    <property type="match status" value="1"/>
</dbReference>
<dbReference type="InterPro" id="IPR002104">
    <property type="entry name" value="Integrase_catalytic"/>
</dbReference>
<dbReference type="InterPro" id="IPR050090">
    <property type="entry name" value="Tyrosine_recombinase_XerCD"/>
</dbReference>
<evidence type="ECO:0000313" key="6">
    <source>
        <dbReference type="Proteomes" id="UP000250222"/>
    </source>
</evidence>
<accession>A0A2Y9A8Y8</accession>
<evidence type="ECO:0000256" key="2">
    <source>
        <dbReference type="ARBA" id="ARBA00023125"/>
    </source>
</evidence>
<proteinExistence type="inferred from homology"/>
<reference evidence="5 6" key="1">
    <citation type="submission" date="2016-10" db="EMBL/GenBank/DDBJ databases">
        <authorList>
            <person name="Cai Z."/>
        </authorList>
    </citation>
    <scope>NUCLEOTIDE SEQUENCE [LARGE SCALE GENOMIC DNA]</scope>
    <source>
        <strain evidence="5 6">CGMCC 1.10826</strain>
    </source>
</reference>
<keyword evidence="6" id="KW-1185">Reference proteome</keyword>
<dbReference type="SUPFAM" id="SSF56349">
    <property type="entry name" value="DNA breaking-rejoining enzymes"/>
    <property type="match status" value="1"/>
</dbReference>
<dbReference type="GO" id="GO:0003677">
    <property type="term" value="F:DNA binding"/>
    <property type="evidence" value="ECO:0007669"/>
    <property type="project" value="UniProtKB-KW"/>
</dbReference>
<dbReference type="OrthoDB" id="1822491at2"/>
<dbReference type="PROSITE" id="PS51898">
    <property type="entry name" value="TYR_RECOMBINASE"/>
    <property type="match status" value="1"/>
</dbReference>
<dbReference type="RefSeq" id="WP_110852063.1">
    <property type="nucleotide sequence ID" value="NZ_QKLZ01000004.1"/>
</dbReference>
<organism evidence="5 6">
    <name type="scientific">Georgenia satyanarayanai</name>
    <dbReference type="NCBI Taxonomy" id="860221"/>
    <lineage>
        <taxon>Bacteria</taxon>
        <taxon>Bacillati</taxon>
        <taxon>Actinomycetota</taxon>
        <taxon>Actinomycetes</taxon>
        <taxon>Micrococcales</taxon>
        <taxon>Bogoriellaceae</taxon>
        <taxon>Georgenia</taxon>
    </lineage>
</organism>
<dbReference type="Proteomes" id="UP000250222">
    <property type="component" value="Unassembled WGS sequence"/>
</dbReference>
<evidence type="ECO:0000256" key="1">
    <source>
        <dbReference type="ARBA" id="ARBA00008857"/>
    </source>
</evidence>
<protein>
    <submittedName>
        <fullName evidence="5">Site-specific recombinase XerD</fullName>
    </submittedName>
</protein>
<feature type="domain" description="Tyr recombinase" evidence="4">
    <location>
        <begin position="193"/>
        <end position="382"/>
    </location>
</feature>
<sequence length="397" mass="43326">MASLQTRTNRDGSTSYRVVFRLDGRQKPLTYGTAAAAQDAIDILDRHGPAAGYAILEARSRTTTAPTLATQLDTHLGRVAAHATPGTVAGYRREAARTWLPRLGDYPLDALTRDHVTEWITWQRGQETDRSRRARVRASRAGHAEPAAVTYSPKSIRNAHSLLSAVLASAVEDGHVPGNVARGIRVPSDHADRGRVFLLPDEFTAIYAHIPHHYRPLVATLYGTGMRWGEATALLVGSIELDGDQGLVHVRQAWKRGEQGDYLGAPKSRRALRTISIEGPLVDLLRDHLAGRRPVEFAFTAQGGGRVWEQAFRPRVWQRAVEASGITKRPDLHSLRHSHASNLIRAGIPLTVVQRRLGHESIKTTSDIYGHLAPDAHAGAARAAALSMVGALPELEA</sequence>
<evidence type="ECO:0000256" key="3">
    <source>
        <dbReference type="ARBA" id="ARBA00023172"/>
    </source>
</evidence>
<keyword evidence="2" id="KW-0238">DNA-binding</keyword>
<keyword evidence="3" id="KW-0233">DNA recombination</keyword>
<gene>
    <name evidence="5" type="ORF">SAMN05216184_104139</name>
</gene>